<name>A0ABV6ZWG4_9PROT</name>
<dbReference type="Proteomes" id="UP001595379">
    <property type="component" value="Unassembled WGS sequence"/>
</dbReference>
<evidence type="ECO:0000256" key="1">
    <source>
        <dbReference type="ARBA" id="ARBA00022737"/>
    </source>
</evidence>
<keyword evidence="6" id="KW-1185">Reference proteome</keyword>
<dbReference type="RefSeq" id="WP_343165638.1">
    <property type="nucleotide sequence ID" value="NZ_JBHRSV010000007.1"/>
</dbReference>
<dbReference type="EMBL" id="JBHRSV010000007">
    <property type="protein sequence ID" value="MFC2925723.1"/>
    <property type="molecule type" value="Genomic_DNA"/>
</dbReference>
<dbReference type="SUPFAM" id="SSF48452">
    <property type="entry name" value="TPR-like"/>
    <property type="match status" value="1"/>
</dbReference>
<keyword evidence="1" id="KW-0677">Repeat</keyword>
<evidence type="ECO:0000256" key="2">
    <source>
        <dbReference type="ARBA" id="ARBA00022803"/>
    </source>
</evidence>
<feature type="signal peptide" evidence="4">
    <location>
        <begin position="1"/>
        <end position="19"/>
    </location>
</feature>
<evidence type="ECO:0000313" key="5">
    <source>
        <dbReference type="EMBL" id="MFC2925723.1"/>
    </source>
</evidence>
<evidence type="ECO:0000256" key="4">
    <source>
        <dbReference type="SAM" id="SignalP"/>
    </source>
</evidence>
<comment type="caution">
    <text evidence="5">The sequence shown here is derived from an EMBL/GenBank/DDBJ whole genome shotgun (WGS) entry which is preliminary data.</text>
</comment>
<dbReference type="InterPro" id="IPR019734">
    <property type="entry name" value="TPR_rpt"/>
</dbReference>
<evidence type="ECO:0000256" key="3">
    <source>
        <dbReference type="PROSITE-ProRule" id="PRU00339"/>
    </source>
</evidence>
<dbReference type="PROSITE" id="PS50005">
    <property type="entry name" value="TPR"/>
    <property type="match status" value="1"/>
</dbReference>
<dbReference type="PANTHER" id="PTHR44858">
    <property type="entry name" value="TETRATRICOPEPTIDE REPEAT PROTEIN 6"/>
    <property type="match status" value="1"/>
</dbReference>
<gene>
    <name evidence="5" type="ORF">ACFOOR_06360</name>
</gene>
<evidence type="ECO:0000313" key="6">
    <source>
        <dbReference type="Proteomes" id="UP001595379"/>
    </source>
</evidence>
<dbReference type="SMART" id="SM00028">
    <property type="entry name" value="TPR"/>
    <property type="match status" value="6"/>
</dbReference>
<keyword evidence="2 3" id="KW-0802">TPR repeat</keyword>
<feature type="chain" id="PRO_5046516133" evidence="4">
    <location>
        <begin position="20"/>
        <end position="290"/>
    </location>
</feature>
<proteinExistence type="predicted"/>
<accession>A0ABV6ZWG4</accession>
<dbReference type="InterPro" id="IPR050498">
    <property type="entry name" value="Ycf3"/>
</dbReference>
<dbReference type="Pfam" id="PF13432">
    <property type="entry name" value="TPR_16"/>
    <property type="match status" value="2"/>
</dbReference>
<reference evidence="6" key="1">
    <citation type="journal article" date="2019" name="Int. J. Syst. Evol. Microbiol.">
        <title>The Global Catalogue of Microorganisms (GCM) 10K type strain sequencing project: providing services to taxonomists for standard genome sequencing and annotation.</title>
        <authorList>
            <consortium name="The Broad Institute Genomics Platform"/>
            <consortium name="The Broad Institute Genome Sequencing Center for Infectious Disease"/>
            <person name="Wu L."/>
            <person name="Ma J."/>
        </authorList>
    </citation>
    <scope>NUCLEOTIDE SEQUENCE [LARGE SCALE GENOMIC DNA]</scope>
    <source>
        <strain evidence="6">KCTC 52487</strain>
    </source>
</reference>
<dbReference type="InterPro" id="IPR011990">
    <property type="entry name" value="TPR-like_helical_dom_sf"/>
</dbReference>
<organism evidence="5 6">
    <name type="scientific">Hyphobacterium vulgare</name>
    <dbReference type="NCBI Taxonomy" id="1736751"/>
    <lineage>
        <taxon>Bacteria</taxon>
        <taxon>Pseudomonadati</taxon>
        <taxon>Pseudomonadota</taxon>
        <taxon>Alphaproteobacteria</taxon>
        <taxon>Maricaulales</taxon>
        <taxon>Maricaulaceae</taxon>
        <taxon>Hyphobacterium</taxon>
    </lineage>
</organism>
<dbReference type="Pfam" id="PF14559">
    <property type="entry name" value="TPR_19"/>
    <property type="match status" value="1"/>
</dbReference>
<sequence length="290" mass="31338">MIRVSVLIAALTLCAPACAERETDAAAIEDPCAAGEAALRADDTDSAITSFESCLESRTLDPEQEAIVHSQLGGAYLYAERWEEALREFDLAYAIAETQGTTLNSPYVRRNRGLARLRLGRLEGALSDLRAAHAELPDDMLAALFLGDAYMELDRPAEAVAAFDTVTRLEPAWPSGWISRSAAFLELGMNDRAVADARRAVEAAPESGFTLNALCWALVENGQPETALPTCRQAVEAEPESGAIVHSLASALEDSGQVEEALPLFARAYELTPDSDEIREDYERTHAANP</sequence>
<feature type="repeat" description="TPR" evidence="3">
    <location>
        <begin position="242"/>
        <end position="275"/>
    </location>
</feature>
<protein>
    <submittedName>
        <fullName evidence="5">Tetratricopeptide repeat protein</fullName>
    </submittedName>
</protein>
<keyword evidence="4" id="KW-0732">Signal</keyword>
<dbReference type="PANTHER" id="PTHR44858:SF1">
    <property type="entry name" value="UDP-N-ACETYLGLUCOSAMINE--PEPTIDE N-ACETYLGLUCOSAMINYLTRANSFERASE SPINDLY-RELATED"/>
    <property type="match status" value="1"/>
</dbReference>
<dbReference type="Gene3D" id="1.25.40.10">
    <property type="entry name" value="Tetratricopeptide repeat domain"/>
    <property type="match status" value="1"/>
</dbReference>